<evidence type="ECO:0000313" key="2">
    <source>
        <dbReference type="EMBL" id="SFZ92362.1"/>
    </source>
</evidence>
<proteinExistence type="predicted"/>
<gene>
    <name evidence="2" type="ORF">SAMN05428642_102679</name>
</gene>
<dbReference type="PANTHER" id="PTHR34818">
    <property type="entry name" value="PROTEIN BLI-3"/>
    <property type="match status" value="1"/>
</dbReference>
<dbReference type="EMBL" id="FPKV01000002">
    <property type="protein sequence ID" value="SFZ92362.1"/>
    <property type="molecule type" value="Genomic_DNA"/>
</dbReference>
<dbReference type="STRING" id="369401.SAMN05428642_102679"/>
<dbReference type="InterPro" id="IPR052917">
    <property type="entry name" value="Stress-Dev_Protein"/>
</dbReference>
<dbReference type="OrthoDB" id="1432662at2"/>
<evidence type="ECO:0000259" key="1">
    <source>
        <dbReference type="Pfam" id="PF16242"/>
    </source>
</evidence>
<protein>
    <submittedName>
        <fullName evidence="2">General stress protein 26</fullName>
    </submittedName>
</protein>
<dbReference type="SUPFAM" id="SSF50475">
    <property type="entry name" value="FMN-binding split barrel"/>
    <property type="match status" value="1"/>
</dbReference>
<feature type="domain" description="General stress protein FMN-binding split barrel" evidence="1">
    <location>
        <begin position="1"/>
        <end position="112"/>
    </location>
</feature>
<organism evidence="2 3">
    <name type="scientific">Flaviramulus basaltis</name>
    <dbReference type="NCBI Taxonomy" id="369401"/>
    <lineage>
        <taxon>Bacteria</taxon>
        <taxon>Pseudomonadati</taxon>
        <taxon>Bacteroidota</taxon>
        <taxon>Flavobacteriia</taxon>
        <taxon>Flavobacteriales</taxon>
        <taxon>Flavobacteriaceae</taxon>
        <taxon>Flaviramulus</taxon>
    </lineage>
</organism>
<reference evidence="2 3" key="1">
    <citation type="submission" date="2016-10" db="EMBL/GenBank/DDBJ databases">
        <authorList>
            <person name="de Groot N.N."/>
        </authorList>
    </citation>
    <scope>NUCLEOTIDE SEQUENCE [LARGE SCALE GENOMIC DNA]</scope>
    <source>
        <strain evidence="2 3">DSM 18180</strain>
    </source>
</reference>
<name>A0A1K2IJB3_9FLAO</name>
<dbReference type="InterPro" id="IPR038725">
    <property type="entry name" value="YdaG_split_barrel_FMN-bd"/>
</dbReference>
<dbReference type="Gene3D" id="2.30.110.10">
    <property type="entry name" value="Electron Transport, Fmn-binding Protein, Chain A"/>
    <property type="match status" value="1"/>
</dbReference>
<dbReference type="PANTHER" id="PTHR34818:SF1">
    <property type="entry name" value="PROTEIN BLI-3"/>
    <property type="match status" value="1"/>
</dbReference>
<keyword evidence="3" id="KW-1185">Reference proteome</keyword>
<dbReference type="RefSeq" id="WP_072401712.1">
    <property type="nucleotide sequence ID" value="NZ_FPKV01000002.1"/>
</dbReference>
<dbReference type="Pfam" id="PF16242">
    <property type="entry name" value="Pyrid_ox_like"/>
    <property type="match status" value="1"/>
</dbReference>
<sequence length="122" mass="14693">MEVQQMDKQGSLWLFTSKKNENFVDICYNNKIQIIYSDDKNYNYMSIFGNATHITNKQKIDEIWDSSLLHNWFEDKDDPNLARLNVNMEYAYYWNNKKKKLVSFFKIIKKSNLGNKKLYKIS</sequence>
<accession>A0A1K2IJB3</accession>
<dbReference type="AlphaFoldDB" id="A0A1K2IJB3"/>
<dbReference type="InterPro" id="IPR012349">
    <property type="entry name" value="Split_barrel_FMN-bd"/>
</dbReference>
<dbReference type="Proteomes" id="UP000182544">
    <property type="component" value="Unassembled WGS sequence"/>
</dbReference>
<evidence type="ECO:0000313" key="3">
    <source>
        <dbReference type="Proteomes" id="UP000182544"/>
    </source>
</evidence>